<feature type="domain" description="Duffy-binding-like" evidence="2">
    <location>
        <begin position="596"/>
        <end position="747"/>
    </location>
</feature>
<feature type="compositionally biased region" description="Acidic residues" evidence="1">
    <location>
        <begin position="783"/>
        <end position="812"/>
    </location>
</feature>
<evidence type="ECO:0000313" key="6">
    <source>
        <dbReference type="EMBL" id="ETW35661.1"/>
    </source>
</evidence>
<evidence type="ECO:0000259" key="4">
    <source>
        <dbReference type="Pfam" id="PF15447"/>
    </source>
</evidence>
<accession>A0A024W653</accession>
<dbReference type="Gene3D" id="1.20.1310.20">
    <property type="entry name" value="Duffy-antigen binding domain"/>
    <property type="match status" value="1"/>
</dbReference>
<dbReference type="Pfam" id="PF15447">
    <property type="entry name" value="NTS"/>
    <property type="match status" value="1"/>
</dbReference>
<feature type="compositionally biased region" description="Low complexity" evidence="1">
    <location>
        <begin position="824"/>
        <end position="834"/>
    </location>
</feature>
<reference evidence="6 7" key="1">
    <citation type="submission" date="2013-02" db="EMBL/GenBank/DDBJ databases">
        <title>The Genome Annotation of Plasmodium falciparum Tanzania (2000708).</title>
        <authorList>
            <consortium name="The Broad Institute Genome Sequencing Platform"/>
            <consortium name="The Broad Institute Genome Sequencing Center for Infectious Disease"/>
            <person name="Neafsey D."/>
            <person name="Hoffman S."/>
            <person name="Volkman S."/>
            <person name="Rosenthal P."/>
            <person name="Walker B."/>
            <person name="Young S.K."/>
            <person name="Zeng Q."/>
            <person name="Gargeya S."/>
            <person name="Fitzgerald M."/>
            <person name="Haas B."/>
            <person name="Abouelleil A."/>
            <person name="Allen A.W."/>
            <person name="Alvarado L."/>
            <person name="Arachchi H.M."/>
            <person name="Berlin A.M."/>
            <person name="Chapman S.B."/>
            <person name="Gainer-Dewar J."/>
            <person name="Goldberg J."/>
            <person name="Griggs A."/>
            <person name="Gujja S."/>
            <person name="Hansen M."/>
            <person name="Howarth C."/>
            <person name="Imamovic A."/>
            <person name="Ireland A."/>
            <person name="Larimer J."/>
            <person name="McCowan C."/>
            <person name="Murphy C."/>
            <person name="Pearson M."/>
            <person name="Poon T.W."/>
            <person name="Priest M."/>
            <person name="Roberts A."/>
            <person name="Saif S."/>
            <person name="Shea T."/>
            <person name="Sisk P."/>
            <person name="Sykes S."/>
            <person name="Wortman J."/>
            <person name="Nusbaum C."/>
            <person name="Birren B."/>
        </authorList>
    </citation>
    <scope>NUCLEOTIDE SEQUENCE [LARGE SCALE GENOMIC DNA]</scope>
    <source>
        <strain evidence="7">Tanzania (2000708)</strain>
    </source>
</reference>
<dbReference type="InterPro" id="IPR042202">
    <property type="entry name" value="Duffy-ag-bd_sf"/>
</dbReference>
<dbReference type="InterPro" id="IPR029210">
    <property type="entry name" value="PfEMP1_NTS"/>
</dbReference>
<dbReference type="InterPro" id="IPR054595">
    <property type="entry name" value="DBL_C"/>
</dbReference>
<dbReference type="Pfam" id="PF22672">
    <property type="entry name" value="DBL_C"/>
    <property type="match status" value="1"/>
</dbReference>
<organism evidence="6 7">
    <name type="scientific">Plasmodium falciparum Tanzania</name>
    <name type="common">2000708</name>
    <dbReference type="NCBI Taxonomy" id="1036725"/>
    <lineage>
        <taxon>Eukaryota</taxon>
        <taxon>Sar</taxon>
        <taxon>Alveolata</taxon>
        <taxon>Apicomplexa</taxon>
        <taxon>Aconoidasida</taxon>
        <taxon>Haemosporida</taxon>
        <taxon>Plasmodiidae</taxon>
        <taxon>Plasmodium</taxon>
        <taxon>Plasmodium (Laverania)</taxon>
    </lineage>
</organism>
<dbReference type="InterPro" id="IPR004258">
    <property type="entry name" value="DBL"/>
</dbReference>
<evidence type="ECO:0000259" key="2">
    <source>
        <dbReference type="Pfam" id="PF03011"/>
    </source>
</evidence>
<reference evidence="6 7" key="2">
    <citation type="submission" date="2013-02" db="EMBL/GenBank/DDBJ databases">
        <title>The Genome Sequence of Plasmodium falciparum Tanzania (2000708).</title>
        <authorList>
            <consortium name="The Broad Institute Genome Sequencing Platform"/>
            <consortium name="The Broad Institute Genome Sequencing Center for Infectious Disease"/>
            <person name="Neafsey D."/>
            <person name="Cheeseman I."/>
            <person name="Volkman S."/>
            <person name="Adams J."/>
            <person name="Walker B."/>
            <person name="Young S.K."/>
            <person name="Zeng Q."/>
            <person name="Gargeya S."/>
            <person name="Fitzgerald M."/>
            <person name="Haas B."/>
            <person name="Abouelleil A."/>
            <person name="Alvarado L."/>
            <person name="Arachchi H.M."/>
            <person name="Berlin A.M."/>
            <person name="Chapman S.B."/>
            <person name="Dewar J."/>
            <person name="Goldberg J."/>
            <person name="Griggs A."/>
            <person name="Gujja S."/>
            <person name="Hansen M."/>
            <person name="Howarth C."/>
            <person name="Imamovic A."/>
            <person name="Larimer J."/>
            <person name="McCowan C."/>
            <person name="Murphy C."/>
            <person name="Neiman D."/>
            <person name="Pearson M."/>
            <person name="Priest M."/>
            <person name="Roberts A."/>
            <person name="Saif S."/>
            <person name="Shea T."/>
            <person name="Sisk P."/>
            <person name="Sykes S."/>
            <person name="Wortman J."/>
            <person name="Nusbaum C."/>
            <person name="Birren B."/>
        </authorList>
    </citation>
    <scope>NUCLEOTIDE SEQUENCE [LARGE SCALE GENOMIC DNA]</scope>
    <source>
        <strain evidence="7">Tanzania (2000708)</strain>
    </source>
</reference>
<dbReference type="AlphaFoldDB" id="A0A024W653"/>
<gene>
    <name evidence="6" type="ORF">PFTANZ_03634</name>
</gene>
<dbReference type="GO" id="GO:0046789">
    <property type="term" value="F:host cell surface receptor binding"/>
    <property type="evidence" value="ECO:0007669"/>
    <property type="project" value="InterPro"/>
</dbReference>
<feature type="region of interest" description="Disordered" evidence="1">
    <location>
        <begin position="407"/>
        <end position="428"/>
    </location>
</feature>
<dbReference type="EMBL" id="KI926460">
    <property type="protein sequence ID" value="ETW35661.1"/>
    <property type="molecule type" value="Genomic_DNA"/>
</dbReference>
<evidence type="ECO:0008006" key="8">
    <source>
        <dbReference type="Google" id="ProtNLM"/>
    </source>
</evidence>
<protein>
    <recommendedName>
        <fullName evidence="8">Duffy-binding-like domain-containing protein</fullName>
    </recommendedName>
</protein>
<feature type="domain" description="Duffy-antigen binding" evidence="3">
    <location>
        <begin position="132"/>
        <end position="319"/>
    </location>
</feature>
<feature type="domain" description="Plasmodium falciparum erythrocyte membrane protein-1 N-terminal segment" evidence="4">
    <location>
        <begin position="16"/>
        <end position="54"/>
    </location>
</feature>
<dbReference type="Gene3D" id="1.20.58.830">
    <property type="match status" value="2"/>
</dbReference>
<feature type="domain" description="Duffy-binding-like" evidence="5">
    <location>
        <begin position="323"/>
        <end position="488"/>
    </location>
</feature>
<feature type="compositionally biased region" description="Basic and acidic residues" evidence="1">
    <location>
        <begin position="813"/>
        <end position="823"/>
    </location>
</feature>
<evidence type="ECO:0000259" key="5">
    <source>
        <dbReference type="Pfam" id="PF22672"/>
    </source>
</evidence>
<proteinExistence type="predicted"/>
<evidence type="ECO:0000259" key="3">
    <source>
        <dbReference type="Pfam" id="PF05424"/>
    </source>
</evidence>
<feature type="compositionally biased region" description="Basic and acidic residues" evidence="1">
    <location>
        <begin position="407"/>
        <end position="417"/>
    </location>
</feature>
<name>A0A024W653_PLAFA</name>
<dbReference type="Pfam" id="PF05424">
    <property type="entry name" value="Duffy_binding"/>
    <property type="match status" value="1"/>
</dbReference>
<evidence type="ECO:0000256" key="1">
    <source>
        <dbReference type="SAM" id="MobiDB-lite"/>
    </source>
</evidence>
<dbReference type="Pfam" id="PF03011">
    <property type="entry name" value="PFEMP"/>
    <property type="match status" value="1"/>
</dbReference>
<dbReference type="InterPro" id="IPR008602">
    <property type="entry name" value="Duffy-antigen-binding"/>
</dbReference>
<dbReference type="Proteomes" id="UP000030708">
    <property type="component" value="Unassembled WGS sequence"/>
</dbReference>
<evidence type="ECO:0000313" key="7">
    <source>
        <dbReference type="Proteomes" id="UP000030708"/>
    </source>
</evidence>
<dbReference type="SUPFAM" id="SSF140924">
    <property type="entry name" value="Duffy binding domain-like"/>
    <property type="match status" value="2"/>
</dbReference>
<feature type="non-terminal residue" evidence="6">
    <location>
        <position position="854"/>
    </location>
</feature>
<sequence>MAKGGRGGGEDIDETSAKDFLDSIGKIVYKKVHSEADGTAKNYIGDLKGNLASSTSTSLELVSTDDPCELQSEYDKLINGSGSGGGGDTDKRHPCKNLKGITNEERFSDTLGGQCTDSKIKGNKYIDRKDVGACAPYRRLHLCSHNLETIETTSTKTNKLLLEVCMAAKYEGASIVEKHPNRGSSEVCTALARSFADIGDIVRGRDLYLGNPQEKEKRKQLDKNLKEIFKNIKKENKSKLKSLKDEQIREYWWYANRATVWKAITCSEHLKNSAYFRQRACAGTFSTDDKCRCNGAKGAKGGDVNIVPTYFDYVPQFLRWFEEWAEDFCRLRKHKLEDAIKNCRDESKNLYCSGNGYNCKETIRGDEHFVEKDCHDCLVACSPFVKWLDNQKLEFLKQKEKYTKEIQKAKAEEETSSKGRKRRSTSAENHKGYHKEFYDILKTDAYKDGRMFFALLGKEGLCEKQPEVEGEKSFNFADEDTGTKFSRTQYCEPCPWCGLSNKEPPWKANHINSCGNKTEKKYHPEKKTDIPILTGDKTEGDMVRKYKTFCSTGHSQIKNWQCYYDKYKPSGQNNNCILGDWKNVKQNDKIMSYNKFFWEWVHDMLIDSIKWRDEHGKCINKDNGNKCKSGCNTKCKCFLKWVGQKENEWELILEHFKKQDDIDIRGPLGELSHDYVLEQVLKKDELLQIIQDAYGNADETEHIQKMLKEDAAEHGDSIVTGQNSIIVELLKHEKEDANKCLETHNDDKCNKAPPKPSTPAGGGPAGRADIGTDADTPRNGHTEEDDDEEEEEEEEEESSEASEETNGDTTEDTDAKVDPKDQVDGSATTTTDTSVDVCNIVDGILTGSGKLDAA</sequence>
<dbReference type="GO" id="GO:0016020">
    <property type="term" value="C:membrane"/>
    <property type="evidence" value="ECO:0007669"/>
    <property type="project" value="InterPro"/>
</dbReference>
<feature type="region of interest" description="Disordered" evidence="1">
    <location>
        <begin position="743"/>
        <end position="834"/>
    </location>
</feature>